<dbReference type="STRING" id="71717.A0A4Y7SC39"/>
<organism evidence="1 2">
    <name type="scientific">Coprinellus micaceus</name>
    <name type="common">Glistening ink-cap mushroom</name>
    <name type="synonym">Coprinus micaceus</name>
    <dbReference type="NCBI Taxonomy" id="71717"/>
    <lineage>
        <taxon>Eukaryota</taxon>
        <taxon>Fungi</taxon>
        <taxon>Dikarya</taxon>
        <taxon>Basidiomycota</taxon>
        <taxon>Agaricomycotina</taxon>
        <taxon>Agaricomycetes</taxon>
        <taxon>Agaricomycetidae</taxon>
        <taxon>Agaricales</taxon>
        <taxon>Agaricineae</taxon>
        <taxon>Psathyrellaceae</taxon>
        <taxon>Coprinellus</taxon>
    </lineage>
</organism>
<reference evidence="1 2" key="1">
    <citation type="journal article" date="2019" name="Nat. Ecol. Evol.">
        <title>Megaphylogeny resolves global patterns of mushroom evolution.</title>
        <authorList>
            <person name="Varga T."/>
            <person name="Krizsan K."/>
            <person name="Foldi C."/>
            <person name="Dima B."/>
            <person name="Sanchez-Garcia M."/>
            <person name="Sanchez-Ramirez S."/>
            <person name="Szollosi G.J."/>
            <person name="Szarkandi J.G."/>
            <person name="Papp V."/>
            <person name="Albert L."/>
            <person name="Andreopoulos W."/>
            <person name="Angelini C."/>
            <person name="Antonin V."/>
            <person name="Barry K.W."/>
            <person name="Bougher N.L."/>
            <person name="Buchanan P."/>
            <person name="Buyck B."/>
            <person name="Bense V."/>
            <person name="Catcheside P."/>
            <person name="Chovatia M."/>
            <person name="Cooper J."/>
            <person name="Damon W."/>
            <person name="Desjardin D."/>
            <person name="Finy P."/>
            <person name="Geml J."/>
            <person name="Haridas S."/>
            <person name="Hughes K."/>
            <person name="Justo A."/>
            <person name="Karasinski D."/>
            <person name="Kautmanova I."/>
            <person name="Kiss B."/>
            <person name="Kocsube S."/>
            <person name="Kotiranta H."/>
            <person name="LaButti K.M."/>
            <person name="Lechner B.E."/>
            <person name="Liimatainen K."/>
            <person name="Lipzen A."/>
            <person name="Lukacs Z."/>
            <person name="Mihaltcheva S."/>
            <person name="Morgado L.N."/>
            <person name="Niskanen T."/>
            <person name="Noordeloos M.E."/>
            <person name="Ohm R.A."/>
            <person name="Ortiz-Santana B."/>
            <person name="Ovrebo C."/>
            <person name="Racz N."/>
            <person name="Riley R."/>
            <person name="Savchenko A."/>
            <person name="Shiryaev A."/>
            <person name="Soop K."/>
            <person name="Spirin V."/>
            <person name="Szebenyi C."/>
            <person name="Tomsovsky M."/>
            <person name="Tulloss R.E."/>
            <person name="Uehling J."/>
            <person name="Grigoriev I.V."/>
            <person name="Vagvolgyi C."/>
            <person name="Papp T."/>
            <person name="Martin F.M."/>
            <person name="Miettinen O."/>
            <person name="Hibbett D.S."/>
            <person name="Nagy L.G."/>
        </authorList>
    </citation>
    <scope>NUCLEOTIDE SEQUENCE [LARGE SCALE GENOMIC DNA]</scope>
    <source>
        <strain evidence="1 2">FP101781</strain>
    </source>
</reference>
<feature type="non-terminal residue" evidence="1">
    <location>
        <position position="1"/>
    </location>
</feature>
<gene>
    <name evidence="1" type="ORF">FA13DRAFT_1647236</name>
</gene>
<accession>A0A4Y7SC39</accession>
<comment type="caution">
    <text evidence="1">The sequence shown here is derived from an EMBL/GenBank/DDBJ whole genome shotgun (WGS) entry which is preliminary data.</text>
</comment>
<dbReference type="OrthoDB" id="3016965at2759"/>
<dbReference type="EMBL" id="QPFP01000202">
    <property type="protein sequence ID" value="TEB19219.1"/>
    <property type="molecule type" value="Genomic_DNA"/>
</dbReference>
<proteinExistence type="predicted"/>
<dbReference type="Proteomes" id="UP000298030">
    <property type="component" value="Unassembled WGS sequence"/>
</dbReference>
<dbReference type="AlphaFoldDB" id="A0A4Y7SC39"/>
<dbReference type="Gene3D" id="1.20.1280.50">
    <property type="match status" value="1"/>
</dbReference>
<evidence type="ECO:0000313" key="2">
    <source>
        <dbReference type="Proteomes" id="UP000298030"/>
    </source>
</evidence>
<sequence length="130" mass="14418">IQEIIASDTNAAQQIDKQVQSILESIAGLILTRDERISSAKKHAALLHPIRKVPEDILSTIFHRCIPHNPSDAPVTRHHPSVILSHVCQDWRQLILSAPSLWAEINLILPEYPNRRSAHSSASPVPAPVL</sequence>
<name>A0A4Y7SC39_COPMI</name>
<evidence type="ECO:0000313" key="1">
    <source>
        <dbReference type="EMBL" id="TEB19219.1"/>
    </source>
</evidence>
<keyword evidence="2" id="KW-1185">Reference proteome</keyword>
<protein>
    <submittedName>
        <fullName evidence="1">Uncharacterized protein</fullName>
    </submittedName>
</protein>